<protein>
    <submittedName>
        <fullName evidence="1">Uncharacterized protein</fullName>
    </submittedName>
</protein>
<gene>
    <name evidence="1" type="ORF">AYBTSS11_LOCUS2252</name>
</gene>
<dbReference type="Proteomes" id="UP001189624">
    <property type="component" value="Chromosome 1"/>
</dbReference>
<name>A0AA86RY51_9FABA</name>
<dbReference type="EMBL" id="OY731398">
    <property type="protein sequence ID" value="CAJ1864185.1"/>
    <property type="molecule type" value="Genomic_DNA"/>
</dbReference>
<evidence type="ECO:0000313" key="1">
    <source>
        <dbReference type="EMBL" id="CAJ1864185.1"/>
    </source>
</evidence>
<sequence>MSASNQSWQHFQAEHLPNTLSAIPHHSHVLKSLNPLNPSICKTIQLNPTAYLPQKTRKNHDSLLKTLVYQNQTSRSNPTNPASHIKRNSKKLNVFFCMNRRKKEKMDMRMIECTVQSLNLFGPVLDNEIAKAPTTTATRAISSEGSVTHNTIHDFQFDAPNNASPLALIHALYTLPLLENVV</sequence>
<keyword evidence="2" id="KW-1185">Reference proteome</keyword>
<accession>A0AA86RY51</accession>
<dbReference type="AlphaFoldDB" id="A0AA86RY51"/>
<reference evidence="1" key="1">
    <citation type="submission" date="2023-10" db="EMBL/GenBank/DDBJ databases">
        <authorList>
            <person name="Domelevo Entfellner J.-B."/>
        </authorList>
    </citation>
    <scope>NUCLEOTIDE SEQUENCE</scope>
</reference>
<dbReference type="Gramene" id="rna-AYBTSS11_LOCUS2252">
    <property type="protein sequence ID" value="CAJ1864185.1"/>
    <property type="gene ID" value="gene-AYBTSS11_LOCUS2252"/>
</dbReference>
<evidence type="ECO:0000313" key="2">
    <source>
        <dbReference type="Proteomes" id="UP001189624"/>
    </source>
</evidence>
<organism evidence="1 2">
    <name type="scientific">Sphenostylis stenocarpa</name>
    <dbReference type="NCBI Taxonomy" id="92480"/>
    <lineage>
        <taxon>Eukaryota</taxon>
        <taxon>Viridiplantae</taxon>
        <taxon>Streptophyta</taxon>
        <taxon>Embryophyta</taxon>
        <taxon>Tracheophyta</taxon>
        <taxon>Spermatophyta</taxon>
        <taxon>Magnoliopsida</taxon>
        <taxon>eudicotyledons</taxon>
        <taxon>Gunneridae</taxon>
        <taxon>Pentapetalae</taxon>
        <taxon>rosids</taxon>
        <taxon>fabids</taxon>
        <taxon>Fabales</taxon>
        <taxon>Fabaceae</taxon>
        <taxon>Papilionoideae</taxon>
        <taxon>50 kb inversion clade</taxon>
        <taxon>NPAAA clade</taxon>
        <taxon>indigoferoid/millettioid clade</taxon>
        <taxon>Phaseoleae</taxon>
        <taxon>Sphenostylis</taxon>
    </lineage>
</organism>
<proteinExistence type="predicted"/>